<feature type="domain" description="F-box" evidence="5">
    <location>
        <begin position="261"/>
        <end position="308"/>
    </location>
</feature>
<reference evidence="7" key="2">
    <citation type="submission" date="2012-08" db="EMBL/GenBank/DDBJ databases">
        <title>Genome sequence of Kazachstania naganishii.</title>
        <authorList>
            <person name="Gordon J.L."/>
            <person name="Armisen D."/>
            <person name="Proux-Wera E."/>
            <person name="OhEigeartaigh S.S."/>
            <person name="Byrne K.P."/>
            <person name="Wolfe K.H."/>
        </authorList>
    </citation>
    <scope>NUCLEOTIDE SEQUENCE [LARGE SCALE GENOMIC DNA]</scope>
    <source>
        <strain evidence="7">ATCC MYA-139 / BCRC 22969 / CBS 8797 / CCRC 22969 / KCTC 17520 / NBRC 10181 / NCYC 3082</strain>
    </source>
</reference>
<dbReference type="PROSITE" id="PS50082">
    <property type="entry name" value="WD_REPEATS_2"/>
    <property type="match status" value="5"/>
</dbReference>
<dbReference type="eggNOG" id="KOG0274">
    <property type="taxonomic scope" value="Eukaryota"/>
</dbReference>
<feature type="repeat" description="WD" evidence="3">
    <location>
        <begin position="408"/>
        <end position="441"/>
    </location>
</feature>
<dbReference type="InterPro" id="IPR031740">
    <property type="entry name" value="Cdc4_D"/>
</dbReference>
<dbReference type="Gene3D" id="1.20.1280.50">
    <property type="match status" value="1"/>
</dbReference>
<dbReference type="InterPro" id="IPR020472">
    <property type="entry name" value="WD40_PAC1"/>
</dbReference>
<dbReference type="PROSITE" id="PS00678">
    <property type="entry name" value="WD_REPEATS_1"/>
    <property type="match status" value="4"/>
</dbReference>
<dbReference type="GO" id="GO:0051321">
    <property type="term" value="P:meiotic cell cycle"/>
    <property type="evidence" value="ECO:0007669"/>
    <property type="project" value="EnsemblFungi"/>
</dbReference>
<dbReference type="PANTHER" id="PTHR19849:SF1">
    <property type="entry name" value="F-BOX_WD REPEAT-CONTAINING PROTEIN 7"/>
    <property type="match status" value="1"/>
</dbReference>
<dbReference type="Pfam" id="PF12937">
    <property type="entry name" value="F-box-like"/>
    <property type="match status" value="1"/>
</dbReference>
<evidence type="ECO:0000256" key="1">
    <source>
        <dbReference type="ARBA" id="ARBA00022574"/>
    </source>
</evidence>
<evidence type="ECO:0000313" key="6">
    <source>
        <dbReference type="EMBL" id="CCK71166.1"/>
    </source>
</evidence>
<dbReference type="CDD" id="cd00200">
    <property type="entry name" value="WD40"/>
    <property type="match status" value="1"/>
</dbReference>
<dbReference type="GO" id="GO:0050815">
    <property type="term" value="F:phosphoserine residue binding"/>
    <property type="evidence" value="ECO:0007669"/>
    <property type="project" value="EnsemblFungi"/>
</dbReference>
<feature type="compositionally biased region" description="Basic and acidic residues" evidence="4">
    <location>
        <begin position="101"/>
        <end position="117"/>
    </location>
</feature>
<dbReference type="GO" id="GO:0016363">
    <property type="term" value="C:nuclear matrix"/>
    <property type="evidence" value="ECO:0007669"/>
    <property type="project" value="EnsemblFungi"/>
</dbReference>
<dbReference type="Pfam" id="PF16856">
    <property type="entry name" value="CDC4_D"/>
    <property type="match status" value="1"/>
</dbReference>
<reference evidence="6 7" key="1">
    <citation type="journal article" date="2011" name="Proc. Natl. Acad. Sci. U.S.A.">
        <title>Evolutionary erosion of yeast sex chromosomes by mating-type switching accidents.</title>
        <authorList>
            <person name="Gordon J.L."/>
            <person name="Armisen D."/>
            <person name="Proux-Wera E."/>
            <person name="Oheigeartaigh S.S."/>
            <person name="Byrne K.P."/>
            <person name="Wolfe K.H."/>
        </authorList>
    </citation>
    <scope>NUCLEOTIDE SEQUENCE [LARGE SCALE GENOMIC DNA]</scope>
    <source>
        <strain evidence="7">ATCC MYA-139 / BCRC 22969 / CBS 8797 / CCRC 22969 / KCTC 17520 / NBRC 10181 / NCYC 3082</strain>
    </source>
</reference>
<protein>
    <recommendedName>
        <fullName evidence="5">F-box domain-containing protein</fullName>
    </recommendedName>
</protein>
<evidence type="ECO:0000256" key="3">
    <source>
        <dbReference type="PROSITE-ProRule" id="PRU00221"/>
    </source>
</evidence>
<dbReference type="SUPFAM" id="SSF81383">
    <property type="entry name" value="F-box domain"/>
    <property type="match status" value="1"/>
</dbReference>
<feature type="compositionally biased region" description="Polar residues" evidence="4">
    <location>
        <begin position="118"/>
        <end position="128"/>
    </location>
</feature>
<dbReference type="OrthoDB" id="190105at2759"/>
<feature type="repeat" description="WD" evidence="3">
    <location>
        <begin position="518"/>
        <end position="557"/>
    </location>
</feature>
<dbReference type="SUPFAM" id="SSF50978">
    <property type="entry name" value="WD40 repeat-like"/>
    <property type="match status" value="1"/>
</dbReference>
<dbReference type="STRING" id="1071383.J7S8X6"/>
<dbReference type="GO" id="GO:0043224">
    <property type="term" value="C:nuclear SCF ubiquitin ligase complex"/>
    <property type="evidence" value="ECO:0007669"/>
    <property type="project" value="EnsemblFungi"/>
</dbReference>
<dbReference type="GO" id="GO:0005737">
    <property type="term" value="C:cytoplasm"/>
    <property type="evidence" value="ECO:0007669"/>
    <property type="project" value="TreeGrafter"/>
</dbReference>
<dbReference type="InterPro" id="IPR036322">
    <property type="entry name" value="WD40_repeat_dom_sf"/>
</dbReference>
<keyword evidence="7" id="KW-1185">Reference proteome</keyword>
<dbReference type="InterPro" id="IPR036047">
    <property type="entry name" value="F-box-like_dom_sf"/>
</dbReference>
<name>J7S8X6_HUIN7</name>
<sequence length="746" mass="83226">MSHHPAKYPLRGIPVPYRYTLANYKNVLGNNSIEEGTSVTTRTHRDDSDPLAREKPGQNSTKNRGTVPLAFGRHQPREAAANERASGGMLKRARSGSTDEPLNKKQKMEFGAVKETESNAVSERSQVLSTAQVSSKTNSSSSPSSNITSALNSGDDEDDSVVASTASSAMSRPTEHGSLDGSIPDEALPLSPIASSGASTPEGKSLEDHSDNTEEDDKRPSSLIKCLNALELQNLAYSLVCQLNRSQLTDLNVLIKDNLRRDFITSLPLEISMKILMNLPFTDIVHSSLVSRSWKKQIDDTPHLWRHLLISESLVTKEGFGDYLINLRSSYPEVQNIENAFKPDFLKNFRVLKNWYNIDFVPQRTTLRGHMTSVVTCLQYEDDYVITGADDKMIRVYNAKSKKFLLELSGHEGGVWALKYDCDGIIVSGSTDRSVRVWDIKRRCCTHVFKGHTSTVRCLDIVEYNGVKYIVTGSRDNTLHVWSLDRNIYNRREDDTAPDRLPLVYDAPEDNPYFIGILRGHLASVRTVSGYGKIVISGSYDNTLMVWDIMQMKCLYILSGHSDRIYSTIYDHRRQRCISASMDSSIRIWDLKNIRKNGNCQPVSNSGIPCTRVCDSYKVLNGHTSLVGLLRLSNKFLLSAAADGSLKGWDADTYVRKFAYHHSNLGAITTFFANDNLLVSGSEGQFNIYNLRTGKLVHSDLLEDAEQIWSVNFKGQILVAAVERNNKSYIEILDFGVSGSSSTAQE</sequence>
<feature type="repeat" description="WD" evidence="3">
    <location>
        <begin position="558"/>
        <end position="593"/>
    </location>
</feature>
<evidence type="ECO:0000256" key="4">
    <source>
        <dbReference type="SAM" id="MobiDB-lite"/>
    </source>
</evidence>
<dbReference type="GO" id="GO:0000082">
    <property type="term" value="P:G1/S transition of mitotic cell cycle"/>
    <property type="evidence" value="ECO:0007669"/>
    <property type="project" value="EnsemblFungi"/>
</dbReference>
<dbReference type="GO" id="GO:0031146">
    <property type="term" value="P:SCF-dependent proteasomal ubiquitin-dependent protein catabolic process"/>
    <property type="evidence" value="ECO:0007669"/>
    <property type="project" value="EnsemblFungi"/>
</dbReference>
<keyword evidence="2" id="KW-0677">Repeat</keyword>
<dbReference type="Proteomes" id="UP000006310">
    <property type="component" value="Chromosome 7"/>
</dbReference>
<feature type="compositionally biased region" description="Basic and acidic residues" evidence="4">
    <location>
        <begin position="204"/>
        <end position="220"/>
    </location>
</feature>
<dbReference type="InterPro" id="IPR019775">
    <property type="entry name" value="WD40_repeat_CS"/>
</dbReference>
<dbReference type="SMART" id="SM00256">
    <property type="entry name" value="FBOX"/>
    <property type="match status" value="1"/>
</dbReference>
<evidence type="ECO:0000256" key="2">
    <source>
        <dbReference type="ARBA" id="ARBA00022737"/>
    </source>
</evidence>
<dbReference type="OMA" id="WDIAKMK"/>
<dbReference type="KEGG" id="kng:KNAG_0G01080"/>
<dbReference type="GeneID" id="34526890"/>
<evidence type="ECO:0000259" key="5">
    <source>
        <dbReference type="PROSITE" id="PS50181"/>
    </source>
</evidence>
<dbReference type="AlphaFoldDB" id="J7S8X6"/>
<dbReference type="GO" id="GO:0061630">
    <property type="term" value="F:ubiquitin protein ligase activity"/>
    <property type="evidence" value="ECO:0007669"/>
    <property type="project" value="EnsemblFungi"/>
</dbReference>
<organism evidence="6 7">
    <name type="scientific">Huiozyma naganishii (strain ATCC MYA-139 / BCRC 22969 / CBS 8797 / KCTC 17520 / NBRC 10181 / NCYC 3082 / Yp74L-3)</name>
    <name type="common">Yeast</name>
    <name type="synonym">Kazachstania naganishii</name>
    <dbReference type="NCBI Taxonomy" id="1071383"/>
    <lineage>
        <taxon>Eukaryota</taxon>
        <taxon>Fungi</taxon>
        <taxon>Dikarya</taxon>
        <taxon>Ascomycota</taxon>
        <taxon>Saccharomycotina</taxon>
        <taxon>Saccharomycetes</taxon>
        <taxon>Saccharomycetales</taxon>
        <taxon>Saccharomycetaceae</taxon>
        <taxon>Huiozyma</taxon>
    </lineage>
</organism>
<accession>J7S8X6</accession>
<dbReference type="InterPro" id="IPR001680">
    <property type="entry name" value="WD40_rpt"/>
</dbReference>
<dbReference type="Gene3D" id="2.130.10.10">
    <property type="entry name" value="YVTN repeat-like/Quinoprotein amine dehydrogenase"/>
    <property type="match status" value="1"/>
</dbReference>
<dbReference type="SMART" id="SM00320">
    <property type="entry name" value="WD40"/>
    <property type="match status" value="7"/>
</dbReference>
<dbReference type="InterPro" id="IPR015943">
    <property type="entry name" value="WD40/YVTN_repeat-like_dom_sf"/>
</dbReference>
<proteinExistence type="predicted"/>
<evidence type="ECO:0000313" key="7">
    <source>
        <dbReference type="Proteomes" id="UP000006310"/>
    </source>
</evidence>
<dbReference type="PANTHER" id="PTHR19849">
    <property type="entry name" value="PHOSPHOLIPASE A-2-ACTIVATING PROTEIN"/>
    <property type="match status" value="1"/>
</dbReference>
<dbReference type="PROSITE" id="PS50294">
    <property type="entry name" value="WD_REPEATS_REGION"/>
    <property type="match status" value="4"/>
</dbReference>
<feature type="repeat" description="WD" evidence="3">
    <location>
        <begin position="620"/>
        <end position="653"/>
    </location>
</feature>
<keyword evidence="1 3" id="KW-0853">WD repeat</keyword>
<feature type="compositionally biased region" description="Basic and acidic residues" evidence="4">
    <location>
        <begin position="43"/>
        <end position="56"/>
    </location>
</feature>
<feature type="compositionally biased region" description="Low complexity" evidence="4">
    <location>
        <begin position="129"/>
        <end position="153"/>
    </location>
</feature>
<gene>
    <name evidence="6" type="primary">KNAG0G01080</name>
    <name evidence="6" type="ordered locus">KNAG_0G01080</name>
</gene>
<dbReference type="PROSITE" id="PS50181">
    <property type="entry name" value="FBOX"/>
    <property type="match status" value="1"/>
</dbReference>
<dbReference type="GO" id="GO:0043130">
    <property type="term" value="F:ubiquitin binding"/>
    <property type="evidence" value="ECO:0007669"/>
    <property type="project" value="EnsemblFungi"/>
</dbReference>
<feature type="region of interest" description="Disordered" evidence="4">
    <location>
        <begin position="35"/>
        <end position="220"/>
    </location>
</feature>
<dbReference type="HOGENOM" id="CLU_000288_103_3_1"/>
<dbReference type="RefSeq" id="XP_022465412.1">
    <property type="nucleotide sequence ID" value="XM_022608969.1"/>
</dbReference>
<dbReference type="PRINTS" id="PR00320">
    <property type="entry name" value="GPROTEINBRPT"/>
</dbReference>
<dbReference type="Pfam" id="PF00400">
    <property type="entry name" value="WD40"/>
    <property type="match status" value="5"/>
</dbReference>
<dbReference type="GO" id="GO:0000086">
    <property type="term" value="P:G2/M transition of mitotic cell cycle"/>
    <property type="evidence" value="ECO:0007669"/>
    <property type="project" value="EnsemblFungi"/>
</dbReference>
<dbReference type="EMBL" id="HE978320">
    <property type="protein sequence ID" value="CCK71166.1"/>
    <property type="molecule type" value="Genomic_DNA"/>
</dbReference>
<dbReference type="GO" id="GO:0010992">
    <property type="term" value="P:ubiquitin recycling"/>
    <property type="evidence" value="ECO:0007669"/>
    <property type="project" value="TreeGrafter"/>
</dbReference>
<feature type="repeat" description="WD" evidence="3">
    <location>
        <begin position="449"/>
        <end position="485"/>
    </location>
</feature>
<dbReference type="GO" id="GO:0016567">
    <property type="term" value="P:protein ubiquitination"/>
    <property type="evidence" value="ECO:0007669"/>
    <property type="project" value="EnsemblFungi"/>
</dbReference>
<dbReference type="InterPro" id="IPR001810">
    <property type="entry name" value="F-box_dom"/>
</dbReference>